<dbReference type="SUPFAM" id="SSF81301">
    <property type="entry name" value="Nucleotidyltransferase"/>
    <property type="match status" value="1"/>
</dbReference>
<dbReference type="GO" id="GO:0005524">
    <property type="term" value="F:ATP binding"/>
    <property type="evidence" value="ECO:0007669"/>
    <property type="project" value="UniProtKB-KW"/>
</dbReference>
<comment type="cofactor">
    <cofactor evidence="1">
        <name>Mg(2+)</name>
        <dbReference type="ChEBI" id="CHEBI:18420"/>
    </cofactor>
</comment>
<evidence type="ECO:0000313" key="9">
    <source>
        <dbReference type="EMBL" id="OUM90656.1"/>
    </source>
</evidence>
<keyword evidence="3" id="KW-0548">Nucleotidyltransferase</keyword>
<dbReference type="InterPro" id="IPR041633">
    <property type="entry name" value="Polbeta"/>
</dbReference>
<dbReference type="InterPro" id="IPR052038">
    <property type="entry name" value="Type-VII_TA_antitoxin"/>
</dbReference>
<dbReference type="EMBL" id="LZRT01000011">
    <property type="protein sequence ID" value="OUM90656.1"/>
    <property type="molecule type" value="Genomic_DNA"/>
</dbReference>
<dbReference type="GO" id="GO:0016779">
    <property type="term" value="F:nucleotidyltransferase activity"/>
    <property type="evidence" value="ECO:0007669"/>
    <property type="project" value="UniProtKB-KW"/>
</dbReference>
<reference evidence="10" key="1">
    <citation type="submission" date="2016-06" db="EMBL/GenBank/DDBJ databases">
        <authorList>
            <person name="Nascimento L."/>
            <person name="Pereira R.V."/>
            <person name="Martins L.F."/>
            <person name="Quaggio R.B."/>
            <person name="Silva A.M."/>
            <person name="Setubal J.C."/>
        </authorList>
    </citation>
    <scope>NUCLEOTIDE SEQUENCE [LARGE SCALE GENOMIC DNA]</scope>
</reference>
<keyword evidence="7" id="KW-0460">Magnesium</keyword>
<keyword evidence="6" id="KW-0067">ATP-binding</keyword>
<dbReference type="Gene3D" id="3.30.460.10">
    <property type="entry name" value="Beta Polymerase, domain 2"/>
    <property type="match status" value="1"/>
</dbReference>
<proteinExistence type="predicted"/>
<evidence type="ECO:0000256" key="3">
    <source>
        <dbReference type="ARBA" id="ARBA00022695"/>
    </source>
</evidence>
<evidence type="ECO:0000313" key="10">
    <source>
        <dbReference type="Proteomes" id="UP000196475"/>
    </source>
</evidence>
<keyword evidence="2" id="KW-0808">Transferase</keyword>
<dbReference type="PANTHER" id="PTHR33571">
    <property type="entry name" value="SSL8005 PROTEIN"/>
    <property type="match status" value="1"/>
</dbReference>
<comment type="caution">
    <text evidence="9">The sequence shown here is derived from an EMBL/GenBank/DDBJ whole genome shotgun (WGS) entry which is preliminary data.</text>
</comment>
<dbReference type="Proteomes" id="UP000196475">
    <property type="component" value="Unassembled WGS sequence"/>
</dbReference>
<evidence type="ECO:0000256" key="7">
    <source>
        <dbReference type="ARBA" id="ARBA00022842"/>
    </source>
</evidence>
<evidence type="ECO:0000259" key="8">
    <source>
        <dbReference type="Pfam" id="PF18765"/>
    </source>
</evidence>
<organism evidence="9 10">
    <name type="scientific">Bacillus thermozeamaize</name>
    <dbReference type="NCBI Taxonomy" id="230954"/>
    <lineage>
        <taxon>Bacteria</taxon>
        <taxon>Bacillati</taxon>
        <taxon>Bacillota</taxon>
        <taxon>Bacilli</taxon>
        <taxon>Bacillales</taxon>
        <taxon>Bacillaceae</taxon>
        <taxon>Bacillus</taxon>
    </lineage>
</organism>
<dbReference type="InterPro" id="IPR043519">
    <property type="entry name" value="NT_sf"/>
</dbReference>
<name>A0A1Y3PWX8_9BACI</name>
<dbReference type="CDD" id="cd05403">
    <property type="entry name" value="NT_KNTase_like"/>
    <property type="match status" value="1"/>
</dbReference>
<evidence type="ECO:0000256" key="6">
    <source>
        <dbReference type="ARBA" id="ARBA00022840"/>
    </source>
</evidence>
<gene>
    <name evidence="9" type="ORF">BAA01_02220</name>
</gene>
<accession>A0A1Y3PWX8</accession>
<keyword evidence="5" id="KW-0547">Nucleotide-binding</keyword>
<feature type="domain" description="Polymerase beta nucleotidyltransferase" evidence="8">
    <location>
        <begin position="13"/>
        <end position="93"/>
    </location>
</feature>
<keyword evidence="4" id="KW-0479">Metal-binding</keyword>
<dbReference type="GO" id="GO:0046872">
    <property type="term" value="F:metal ion binding"/>
    <property type="evidence" value="ECO:0007669"/>
    <property type="project" value="UniProtKB-KW"/>
</dbReference>
<evidence type="ECO:0000256" key="2">
    <source>
        <dbReference type="ARBA" id="ARBA00022679"/>
    </source>
</evidence>
<evidence type="ECO:0000256" key="1">
    <source>
        <dbReference type="ARBA" id="ARBA00001946"/>
    </source>
</evidence>
<dbReference type="PANTHER" id="PTHR33571:SF12">
    <property type="entry name" value="BSL3053 PROTEIN"/>
    <property type="match status" value="1"/>
</dbReference>
<evidence type="ECO:0000256" key="5">
    <source>
        <dbReference type="ARBA" id="ARBA00022741"/>
    </source>
</evidence>
<dbReference type="Pfam" id="PF18765">
    <property type="entry name" value="Polbeta"/>
    <property type="match status" value="1"/>
</dbReference>
<dbReference type="AlphaFoldDB" id="A0A1Y3PWX8"/>
<evidence type="ECO:0000256" key="4">
    <source>
        <dbReference type="ARBA" id="ARBA00022723"/>
    </source>
</evidence>
<sequence length="96" mass="11141">MNGLKLLKEKKQEILAIAQQNGIRNVRIFGSVARGKERLDSDIDLLVEIEDGRTLFDLIRFKQEIESLLERKVDVLTDQAVHELLREQIMNEVIQL</sequence>
<protein>
    <recommendedName>
        <fullName evidence="8">Polymerase beta nucleotidyltransferase domain-containing protein</fullName>
    </recommendedName>
</protein>